<dbReference type="AlphaFoldDB" id="A0A4E0RVR3"/>
<gene>
    <name evidence="3" type="ORF">D915_007651</name>
</gene>
<keyword evidence="2" id="KW-0812">Transmembrane</keyword>
<feature type="region of interest" description="Disordered" evidence="1">
    <location>
        <begin position="174"/>
        <end position="230"/>
    </location>
</feature>
<dbReference type="InterPro" id="IPR016447">
    <property type="entry name" value="Translocation_assoc_membrane"/>
</dbReference>
<feature type="compositionally biased region" description="Basic residues" evidence="1">
    <location>
        <begin position="190"/>
        <end position="199"/>
    </location>
</feature>
<reference evidence="3" key="1">
    <citation type="submission" date="2019-03" db="EMBL/GenBank/DDBJ databases">
        <title>Improved annotation for the trematode Fasciola hepatica.</title>
        <authorList>
            <person name="Choi Y.-J."/>
            <person name="Martin J."/>
            <person name="Mitreva M."/>
        </authorList>
    </citation>
    <scope>NUCLEOTIDE SEQUENCE [LARGE SCALE GENOMIC DNA]</scope>
</reference>
<dbReference type="Proteomes" id="UP000230066">
    <property type="component" value="Unassembled WGS sequence"/>
</dbReference>
<feature type="transmembrane region" description="Helical" evidence="2">
    <location>
        <begin position="139"/>
        <end position="161"/>
    </location>
</feature>
<dbReference type="PANTHER" id="PTHR12371:SF11">
    <property type="entry name" value="TRANSLOCATING CHAIN-ASSOCIATED MEMBRANE PROTEIN"/>
    <property type="match status" value="1"/>
</dbReference>
<dbReference type="GO" id="GO:0045048">
    <property type="term" value="P:protein insertion into ER membrane"/>
    <property type="evidence" value="ECO:0007669"/>
    <property type="project" value="TreeGrafter"/>
</dbReference>
<evidence type="ECO:0000256" key="2">
    <source>
        <dbReference type="SAM" id="Phobius"/>
    </source>
</evidence>
<feature type="compositionally biased region" description="Polar residues" evidence="1">
    <location>
        <begin position="174"/>
        <end position="188"/>
    </location>
</feature>
<evidence type="ECO:0000313" key="3">
    <source>
        <dbReference type="EMBL" id="THD21762.1"/>
    </source>
</evidence>
<proteinExistence type="predicted"/>
<keyword evidence="4" id="KW-1185">Reference proteome</keyword>
<keyword evidence="2" id="KW-0472">Membrane</keyword>
<evidence type="ECO:0000313" key="4">
    <source>
        <dbReference type="Proteomes" id="UP000230066"/>
    </source>
</evidence>
<comment type="caution">
    <text evidence="3">The sequence shown here is derived from an EMBL/GenBank/DDBJ whole genome shotgun (WGS) entry which is preliminary data.</text>
</comment>
<sequence length="230" mass="26503">MKVSLVCYAETPPDHPERPPLYSPGKSDLCVIFFYTLIFIVAHAVLQEYVFDVVKIVHGVDRFALRDRHILPHCSSSSFRGLLRAGFRRVTAISTNHSLQVHNMERGVYTRENDLHDFGFPCPTSVPVVDLSTGNFNTVTIRMASMAFLFISQAFMVWNFITFHQRRRRDRSSHGASKSWFSFGQDSSAPKKKEKKKVSKREDEEPSEGDSDQNNQKEIRRRKPIKTRPQ</sequence>
<dbReference type="PANTHER" id="PTHR12371">
    <property type="entry name" value="TRANSLOCATION ASSOCIATED MEMBRANE PROTEIN"/>
    <property type="match status" value="1"/>
</dbReference>
<accession>A0A4E0RVR3</accession>
<dbReference type="GO" id="GO:0005789">
    <property type="term" value="C:endoplasmic reticulum membrane"/>
    <property type="evidence" value="ECO:0007669"/>
    <property type="project" value="TreeGrafter"/>
</dbReference>
<name>A0A4E0RVR3_FASHE</name>
<keyword evidence="2" id="KW-1133">Transmembrane helix</keyword>
<organism evidence="3 4">
    <name type="scientific">Fasciola hepatica</name>
    <name type="common">Liver fluke</name>
    <dbReference type="NCBI Taxonomy" id="6192"/>
    <lineage>
        <taxon>Eukaryota</taxon>
        <taxon>Metazoa</taxon>
        <taxon>Spiralia</taxon>
        <taxon>Lophotrochozoa</taxon>
        <taxon>Platyhelminthes</taxon>
        <taxon>Trematoda</taxon>
        <taxon>Digenea</taxon>
        <taxon>Plagiorchiida</taxon>
        <taxon>Echinostomata</taxon>
        <taxon>Echinostomatoidea</taxon>
        <taxon>Fasciolidae</taxon>
        <taxon>Fasciola</taxon>
    </lineage>
</organism>
<feature type="compositionally biased region" description="Basic residues" evidence="1">
    <location>
        <begin position="219"/>
        <end position="230"/>
    </location>
</feature>
<dbReference type="EMBL" id="JXXN02003277">
    <property type="protein sequence ID" value="THD21762.1"/>
    <property type="molecule type" value="Genomic_DNA"/>
</dbReference>
<feature type="transmembrane region" description="Helical" evidence="2">
    <location>
        <begin position="29"/>
        <end position="46"/>
    </location>
</feature>
<protein>
    <submittedName>
        <fullName evidence="3">Translocation-associated membrane protein 1</fullName>
    </submittedName>
</protein>
<dbReference type="GO" id="GO:0006616">
    <property type="term" value="P:SRP-dependent cotranslational protein targeting to membrane, translocation"/>
    <property type="evidence" value="ECO:0007669"/>
    <property type="project" value="InterPro"/>
</dbReference>
<evidence type="ECO:0000256" key="1">
    <source>
        <dbReference type="SAM" id="MobiDB-lite"/>
    </source>
</evidence>